<gene>
    <name evidence="2" type="ORF">CBF30_05215</name>
</gene>
<dbReference type="Gene3D" id="3.40.250.10">
    <property type="entry name" value="Rhodanese-like domain"/>
    <property type="match status" value="1"/>
</dbReference>
<comment type="caution">
    <text evidence="2">The sequence shown here is derived from an EMBL/GenBank/DDBJ whole genome shotgun (WGS) entry which is preliminary data.</text>
</comment>
<reference evidence="2 3" key="1">
    <citation type="submission" date="2017-05" db="EMBL/GenBank/DDBJ databases">
        <title>Vagococcus spp. assemblies.</title>
        <authorList>
            <person name="Gulvik C.A."/>
        </authorList>
    </citation>
    <scope>NUCLEOTIDE SEQUENCE [LARGE SCALE GENOMIC DNA]</scope>
    <source>
        <strain evidence="2 3">DSM 24756</strain>
    </source>
</reference>
<feature type="domain" description="Rhodanese" evidence="1">
    <location>
        <begin position="13"/>
        <end position="101"/>
    </location>
</feature>
<dbReference type="AlphaFoldDB" id="A0A430AL76"/>
<dbReference type="PROSITE" id="PS50206">
    <property type="entry name" value="RHODANESE_3"/>
    <property type="match status" value="1"/>
</dbReference>
<dbReference type="InterPro" id="IPR050229">
    <property type="entry name" value="GlpE_sulfurtransferase"/>
</dbReference>
<organism evidence="2 3">
    <name type="scientific">Vagococcus entomophilus</name>
    <dbReference type="NCBI Taxonomy" id="1160095"/>
    <lineage>
        <taxon>Bacteria</taxon>
        <taxon>Bacillati</taxon>
        <taxon>Bacillota</taxon>
        <taxon>Bacilli</taxon>
        <taxon>Lactobacillales</taxon>
        <taxon>Enterococcaceae</taxon>
        <taxon>Vagococcus</taxon>
    </lineage>
</organism>
<protein>
    <recommendedName>
        <fullName evidence="1">Rhodanese domain-containing protein</fullName>
    </recommendedName>
</protein>
<dbReference type="CDD" id="cd00158">
    <property type="entry name" value="RHOD"/>
    <property type="match status" value="1"/>
</dbReference>
<accession>A0A430AL76</accession>
<dbReference type="RefSeq" id="WP_126823406.1">
    <property type="nucleotide sequence ID" value="NZ_JBHLWU010000001.1"/>
</dbReference>
<evidence type="ECO:0000313" key="2">
    <source>
        <dbReference type="EMBL" id="RSU08627.1"/>
    </source>
</evidence>
<dbReference type="SMART" id="SM00450">
    <property type="entry name" value="RHOD"/>
    <property type="match status" value="1"/>
</dbReference>
<dbReference type="Proteomes" id="UP000288669">
    <property type="component" value="Unassembled WGS sequence"/>
</dbReference>
<evidence type="ECO:0000313" key="3">
    <source>
        <dbReference type="Proteomes" id="UP000288669"/>
    </source>
</evidence>
<dbReference type="InterPro" id="IPR036873">
    <property type="entry name" value="Rhodanese-like_dom_sf"/>
</dbReference>
<dbReference type="PANTHER" id="PTHR43031:SF17">
    <property type="entry name" value="SULFURTRANSFERASE YTWF-RELATED"/>
    <property type="match status" value="1"/>
</dbReference>
<dbReference type="PANTHER" id="PTHR43031">
    <property type="entry name" value="FAD-DEPENDENT OXIDOREDUCTASE"/>
    <property type="match status" value="1"/>
</dbReference>
<dbReference type="EMBL" id="NGJZ01000001">
    <property type="protein sequence ID" value="RSU08627.1"/>
    <property type="molecule type" value="Genomic_DNA"/>
</dbReference>
<dbReference type="InterPro" id="IPR001763">
    <property type="entry name" value="Rhodanese-like_dom"/>
</dbReference>
<proteinExistence type="predicted"/>
<dbReference type="SUPFAM" id="SSF52821">
    <property type="entry name" value="Rhodanese/Cell cycle control phosphatase"/>
    <property type="match status" value="1"/>
</dbReference>
<sequence>MSQTIAANVLATKLQNGTLIDVREAVDFEQEHISGAVNIPIAQLPQRLNELNPQETYYIICYLGGRSARACEFLEGNQFENVVNVEGGMEAWRHRVNLENE</sequence>
<evidence type="ECO:0000259" key="1">
    <source>
        <dbReference type="PROSITE" id="PS50206"/>
    </source>
</evidence>
<name>A0A430AL76_9ENTE</name>
<keyword evidence="3" id="KW-1185">Reference proteome</keyword>
<dbReference type="Pfam" id="PF00581">
    <property type="entry name" value="Rhodanese"/>
    <property type="match status" value="1"/>
</dbReference>
<dbReference type="OrthoDB" id="9800872at2"/>